<reference evidence="8" key="2">
    <citation type="submission" date="2025-08" db="UniProtKB">
        <authorList>
            <consortium name="Ensembl"/>
        </authorList>
    </citation>
    <scope>IDENTIFICATION</scope>
</reference>
<keyword evidence="5" id="KW-0687">Ribonucleoprotein</keyword>
<dbReference type="FunCoup" id="A0A665VG15">
    <property type="interactions" value="605"/>
</dbReference>
<dbReference type="GO" id="GO:0003735">
    <property type="term" value="F:structural constituent of ribosome"/>
    <property type="evidence" value="ECO:0007669"/>
    <property type="project" value="TreeGrafter"/>
</dbReference>
<evidence type="ECO:0000256" key="5">
    <source>
        <dbReference type="ARBA" id="ARBA00023274"/>
    </source>
</evidence>
<dbReference type="Ensembl" id="ENSENLT00000031521.1">
    <property type="protein sequence ID" value="ENSENLP00000030626.1"/>
    <property type="gene ID" value="ENSENLG00000013588.1"/>
</dbReference>
<dbReference type="InterPro" id="IPR013870">
    <property type="entry name" value="Ribosomal_mL54"/>
</dbReference>
<keyword evidence="3" id="KW-0689">Ribosomal protein</keyword>
<dbReference type="GO" id="GO:0005762">
    <property type="term" value="C:mitochondrial large ribosomal subunit"/>
    <property type="evidence" value="ECO:0007669"/>
    <property type="project" value="TreeGrafter"/>
</dbReference>
<dbReference type="Proteomes" id="UP000472264">
    <property type="component" value="Chromosome 4"/>
</dbReference>
<comment type="similarity">
    <text evidence="6">Belongs to the mitochondrion-specific ribosomal protein mL54 family.</text>
</comment>
<keyword evidence="9" id="KW-1185">Reference proteome</keyword>
<evidence type="ECO:0000256" key="1">
    <source>
        <dbReference type="ARBA" id="ARBA00004173"/>
    </source>
</evidence>
<accession>A0A665VG15</accession>
<dbReference type="PANTHER" id="PTHR28595">
    <property type="entry name" value="39S RIBOSOMAL PROTEIN L54, MITOCHONDRIAL"/>
    <property type="match status" value="1"/>
</dbReference>
<keyword evidence="2" id="KW-0809">Transit peptide</keyword>
<evidence type="ECO:0000256" key="3">
    <source>
        <dbReference type="ARBA" id="ARBA00022980"/>
    </source>
</evidence>
<dbReference type="InParanoid" id="A0A665VG15"/>
<dbReference type="PANTHER" id="PTHR28595:SF1">
    <property type="entry name" value="LARGE RIBOSOMAL SUBUNIT PROTEIN ML54"/>
    <property type="match status" value="1"/>
</dbReference>
<protein>
    <recommendedName>
        <fullName evidence="7">Large ribosomal subunit protein mL54</fullName>
    </recommendedName>
</protein>
<evidence type="ECO:0000313" key="8">
    <source>
        <dbReference type="Ensembl" id="ENSENLP00000030626.1"/>
    </source>
</evidence>
<dbReference type="AlphaFoldDB" id="A0A665VG15"/>
<evidence type="ECO:0000256" key="7">
    <source>
        <dbReference type="ARBA" id="ARBA00035179"/>
    </source>
</evidence>
<evidence type="ECO:0000256" key="4">
    <source>
        <dbReference type="ARBA" id="ARBA00023128"/>
    </source>
</evidence>
<reference evidence="8" key="3">
    <citation type="submission" date="2025-09" db="UniProtKB">
        <authorList>
            <consortium name="Ensembl"/>
        </authorList>
    </citation>
    <scope>IDENTIFICATION</scope>
</reference>
<dbReference type="OMA" id="WLFEMNV"/>
<evidence type="ECO:0000256" key="2">
    <source>
        <dbReference type="ARBA" id="ARBA00022946"/>
    </source>
</evidence>
<reference evidence="8" key="1">
    <citation type="submission" date="2021-04" db="EMBL/GenBank/DDBJ databases">
        <authorList>
            <consortium name="Wellcome Sanger Institute Data Sharing"/>
        </authorList>
    </citation>
    <scope>NUCLEOTIDE SEQUENCE [LARGE SCALE GENOMIC DNA]</scope>
</reference>
<evidence type="ECO:0000313" key="9">
    <source>
        <dbReference type="Proteomes" id="UP000472264"/>
    </source>
</evidence>
<keyword evidence="4" id="KW-0496">Mitochondrion</keyword>
<proteinExistence type="inferred from homology"/>
<organism evidence="8 9">
    <name type="scientific">Echeneis naucrates</name>
    <name type="common">Live sharksucker</name>
    <dbReference type="NCBI Taxonomy" id="173247"/>
    <lineage>
        <taxon>Eukaryota</taxon>
        <taxon>Metazoa</taxon>
        <taxon>Chordata</taxon>
        <taxon>Craniata</taxon>
        <taxon>Vertebrata</taxon>
        <taxon>Euteleostomi</taxon>
        <taxon>Actinopterygii</taxon>
        <taxon>Neopterygii</taxon>
        <taxon>Teleostei</taxon>
        <taxon>Neoteleostei</taxon>
        <taxon>Acanthomorphata</taxon>
        <taxon>Carangaria</taxon>
        <taxon>Carangiformes</taxon>
        <taxon>Echeneidae</taxon>
        <taxon>Echeneis</taxon>
    </lineage>
</organism>
<name>A0A665VG15_ECHNA</name>
<evidence type="ECO:0000256" key="6">
    <source>
        <dbReference type="ARBA" id="ARBA00033752"/>
    </source>
</evidence>
<sequence length="158" mass="18199">PLLLHLVKGHLCCFGPPKIKMLGYSLFRLAALTKCTTTSVTAVLCRRNALNRLQTCGYAKKVAAKGKSKGMVKEDLKGPEVCKDPVRLTSYAVGVNIFKQGEDPKLKPPEEYPEWLFQLNLGEPKRLHELESDSWDYWKRLRKENIWRFNRLHKGKKF</sequence>
<dbReference type="Pfam" id="PF08561">
    <property type="entry name" value="Ribosomal_L37"/>
    <property type="match status" value="1"/>
</dbReference>
<gene>
    <name evidence="8" type="primary">mrpl54</name>
</gene>
<comment type="subcellular location">
    <subcellularLocation>
        <location evidence="1">Mitochondrion</location>
    </subcellularLocation>
</comment>